<dbReference type="NCBIfam" id="TIGR00157">
    <property type="entry name" value="ribosome small subunit-dependent GTPase A"/>
    <property type="match status" value="1"/>
</dbReference>
<feature type="binding site" evidence="3">
    <location>
        <begin position="224"/>
        <end position="232"/>
    </location>
    <ligand>
        <name>GTP</name>
        <dbReference type="ChEBI" id="CHEBI:37565"/>
    </ligand>
</feature>
<dbReference type="RefSeq" id="WP_366181143.1">
    <property type="nucleotide sequence ID" value="NZ_CP159989.1"/>
</dbReference>
<dbReference type="PANTHER" id="PTHR32120:SF11">
    <property type="entry name" value="SMALL RIBOSOMAL SUBUNIT BIOGENESIS GTPASE RSGA 1, MITOCHONDRIAL-RELATED"/>
    <property type="match status" value="1"/>
</dbReference>
<feature type="compositionally biased region" description="Basic and acidic residues" evidence="4">
    <location>
        <begin position="1"/>
        <end position="13"/>
    </location>
</feature>
<keyword evidence="3" id="KW-0963">Cytoplasm</keyword>
<evidence type="ECO:0000256" key="1">
    <source>
        <dbReference type="ARBA" id="ARBA00022741"/>
    </source>
</evidence>
<proteinExistence type="inferred from homology"/>
<protein>
    <recommendedName>
        <fullName evidence="3">Small ribosomal subunit biogenesis GTPase RsgA</fullName>
        <ecNumber evidence="3">3.6.1.-</ecNumber>
    </recommendedName>
</protein>
<dbReference type="GO" id="GO:0005525">
    <property type="term" value="F:GTP binding"/>
    <property type="evidence" value="ECO:0007669"/>
    <property type="project" value="UniProtKB-UniRule"/>
</dbReference>
<comment type="subcellular location">
    <subcellularLocation>
        <location evidence="3">Cytoplasm</location>
    </subcellularLocation>
</comment>
<dbReference type="AlphaFoldDB" id="A0AAU8N639"/>
<dbReference type="InterPro" id="IPR010914">
    <property type="entry name" value="RsgA_GTPase_dom"/>
</dbReference>
<evidence type="ECO:0000259" key="6">
    <source>
        <dbReference type="PROSITE" id="PS51721"/>
    </source>
</evidence>
<dbReference type="GO" id="GO:0042274">
    <property type="term" value="P:ribosomal small subunit biogenesis"/>
    <property type="evidence" value="ECO:0007669"/>
    <property type="project" value="UniProtKB-UniRule"/>
</dbReference>
<evidence type="ECO:0000256" key="3">
    <source>
        <dbReference type="HAMAP-Rule" id="MF_01820"/>
    </source>
</evidence>
<dbReference type="HAMAP" id="MF_01820">
    <property type="entry name" value="GTPase_RsgA"/>
    <property type="match status" value="1"/>
</dbReference>
<evidence type="ECO:0000256" key="4">
    <source>
        <dbReference type="SAM" id="MobiDB-lite"/>
    </source>
</evidence>
<evidence type="ECO:0000259" key="5">
    <source>
        <dbReference type="PROSITE" id="PS50936"/>
    </source>
</evidence>
<feature type="region of interest" description="Disordered" evidence="4">
    <location>
        <begin position="328"/>
        <end position="352"/>
    </location>
</feature>
<name>A0AAU8N639_9ACTO</name>
<feature type="binding site" evidence="3">
    <location>
        <begin position="167"/>
        <end position="170"/>
    </location>
    <ligand>
        <name>GTP</name>
        <dbReference type="ChEBI" id="CHEBI:37565"/>
    </ligand>
</feature>
<feature type="region of interest" description="Disordered" evidence="4">
    <location>
        <begin position="1"/>
        <end position="34"/>
    </location>
</feature>
<keyword evidence="3" id="KW-0694">RNA-binding</keyword>
<dbReference type="GO" id="GO:0019843">
    <property type="term" value="F:rRNA binding"/>
    <property type="evidence" value="ECO:0007669"/>
    <property type="project" value="UniProtKB-KW"/>
</dbReference>
<dbReference type="GO" id="GO:0046872">
    <property type="term" value="F:metal ion binding"/>
    <property type="evidence" value="ECO:0007669"/>
    <property type="project" value="UniProtKB-KW"/>
</dbReference>
<dbReference type="PROSITE" id="PS50936">
    <property type="entry name" value="ENGC_GTPASE"/>
    <property type="match status" value="1"/>
</dbReference>
<evidence type="ECO:0000256" key="2">
    <source>
        <dbReference type="ARBA" id="ARBA00023134"/>
    </source>
</evidence>
<feature type="domain" description="CP-type G" evidence="6">
    <location>
        <begin position="113"/>
        <end position="282"/>
    </location>
</feature>
<organism evidence="7">
    <name type="scientific">Actinomyces timonensis</name>
    <dbReference type="NCBI Taxonomy" id="1288391"/>
    <lineage>
        <taxon>Bacteria</taxon>
        <taxon>Bacillati</taxon>
        <taxon>Actinomycetota</taxon>
        <taxon>Actinomycetes</taxon>
        <taxon>Actinomycetales</taxon>
        <taxon>Actinomycetaceae</taxon>
        <taxon>Actinomyces</taxon>
    </lineage>
</organism>
<keyword evidence="3" id="KW-0479">Metal-binding</keyword>
<feature type="binding site" evidence="3">
    <location>
        <position position="319"/>
    </location>
    <ligand>
        <name>Zn(2+)</name>
        <dbReference type="ChEBI" id="CHEBI:29105"/>
    </ligand>
</feature>
<dbReference type="EC" id="3.6.1.-" evidence="3"/>
<gene>
    <name evidence="3 7" type="primary">rsgA</name>
    <name evidence="7" type="ORF">ABXS69_03155</name>
</gene>
<dbReference type="InterPro" id="IPR027417">
    <property type="entry name" value="P-loop_NTPase"/>
</dbReference>
<keyword evidence="3" id="KW-0690">Ribosome biogenesis</keyword>
<keyword evidence="1 3" id="KW-0547">Nucleotide-binding</keyword>
<dbReference type="PANTHER" id="PTHR32120">
    <property type="entry name" value="SMALL RIBOSOMAL SUBUNIT BIOGENESIS GTPASE RSGA"/>
    <property type="match status" value="1"/>
</dbReference>
<dbReference type="GO" id="GO:0003924">
    <property type="term" value="F:GTPase activity"/>
    <property type="evidence" value="ECO:0007669"/>
    <property type="project" value="UniProtKB-UniRule"/>
</dbReference>
<comment type="function">
    <text evidence="3">One of several proteins that assist in the late maturation steps of the functional core of the 30S ribosomal subunit. Helps release RbfA from mature subunits. May play a role in the assembly of ribosomal proteins into the subunit. Circularly permuted GTPase that catalyzes slow GTP hydrolysis, GTPase activity is stimulated by the 30S ribosomal subunit.</text>
</comment>
<feature type="compositionally biased region" description="Basic residues" evidence="4">
    <location>
        <begin position="14"/>
        <end position="29"/>
    </location>
</feature>
<comment type="similarity">
    <text evidence="3">Belongs to the TRAFAC class YlqF/YawG GTPase family. RsgA subfamily.</text>
</comment>
<dbReference type="GO" id="GO:0005737">
    <property type="term" value="C:cytoplasm"/>
    <property type="evidence" value="ECO:0007669"/>
    <property type="project" value="UniProtKB-SubCell"/>
</dbReference>
<sequence>MARRDIGTDDPRVHVRPGRGSRPRTKQRPAHADAAEGMVTRIDRGHYRIRLADPSPTLDATGDITAMKARELGRGKIVVGDRVAVVGDLSGRDGTLARLVRIEERRTLLRRSADDGDAAGTERPVVANADMLVIVTAVTDPEPRPRMIDRYLVAAYDAGMEPLLVLTKSDLADAASLLALYEPLGVRSLPTRLDAASRAEASCAGEGVDAVRGAIEGRTSVFVGHSGVGKSTLINALVPGADRATGRVNEVTGRGRHTSTSLQALELPGGGWVIDTPGVRSFGVSHVSSADVLRGFPDLAAVAEECPRGCTHETGVIDCALDDWAAGGAPRDADDGPAPTHGAGTGMRPARVDSFRRLLAPSRLAEDPTRPALR</sequence>
<comment type="cofactor">
    <cofactor evidence="3">
        <name>Zn(2+)</name>
        <dbReference type="ChEBI" id="CHEBI:29105"/>
    </cofactor>
    <text evidence="3">Binds 1 zinc ion per subunit.</text>
</comment>
<reference evidence="7" key="1">
    <citation type="submission" date="2024-05" db="EMBL/GenBank/DDBJ databases">
        <title>Draft genome assemblies of 36 bacteria isolated from hibernating arctic ground squirrels.</title>
        <authorList>
            <person name="McKee H."/>
            <person name="Mullen L."/>
            <person name="Drown D.M."/>
            <person name="Duddleston K.N."/>
        </authorList>
    </citation>
    <scope>NUCLEOTIDE SEQUENCE</scope>
    <source>
        <strain evidence="7">AR004</strain>
    </source>
</reference>
<feature type="binding site" evidence="3">
    <location>
        <position position="306"/>
    </location>
    <ligand>
        <name>Zn(2+)</name>
        <dbReference type="ChEBI" id="CHEBI:29105"/>
    </ligand>
</feature>
<dbReference type="Gene3D" id="3.40.50.300">
    <property type="entry name" value="P-loop containing nucleotide triphosphate hydrolases"/>
    <property type="match status" value="1"/>
</dbReference>
<accession>A0AAU8N639</accession>
<keyword evidence="3" id="KW-0862">Zinc</keyword>
<evidence type="ECO:0000313" key="7">
    <source>
        <dbReference type="EMBL" id="XCP82909.1"/>
    </source>
</evidence>
<dbReference type="Pfam" id="PF03193">
    <property type="entry name" value="RsgA_GTPase"/>
    <property type="match status" value="1"/>
</dbReference>
<keyword evidence="2 3" id="KW-0342">GTP-binding</keyword>
<dbReference type="CDD" id="cd01854">
    <property type="entry name" value="YjeQ_EngC"/>
    <property type="match status" value="1"/>
</dbReference>
<comment type="subunit">
    <text evidence="3">Monomer. Associates with 30S ribosomal subunit, binds 16S rRNA.</text>
</comment>
<feature type="binding site" evidence="3">
    <location>
        <position position="310"/>
    </location>
    <ligand>
        <name>Zn(2+)</name>
        <dbReference type="ChEBI" id="CHEBI:29105"/>
    </ligand>
</feature>
<feature type="binding site" evidence="3">
    <location>
        <position position="312"/>
    </location>
    <ligand>
        <name>Zn(2+)</name>
        <dbReference type="ChEBI" id="CHEBI:29105"/>
    </ligand>
</feature>
<dbReference type="SUPFAM" id="SSF52540">
    <property type="entry name" value="P-loop containing nucleoside triphosphate hydrolases"/>
    <property type="match status" value="1"/>
</dbReference>
<keyword evidence="3" id="KW-0378">Hydrolase</keyword>
<dbReference type="PROSITE" id="PS51721">
    <property type="entry name" value="G_CP"/>
    <property type="match status" value="1"/>
</dbReference>
<dbReference type="InterPro" id="IPR030378">
    <property type="entry name" value="G_CP_dom"/>
</dbReference>
<feature type="domain" description="EngC GTPase" evidence="5">
    <location>
        <begin position="127"/>
        <end position="280"/>
    </location>
</feature>
<keyword evidence="3" id="KW-0699">rRNA-binding</keyword>
<dbReference type="EMBL" id="CP159989">
    <property type="protein sequence ID" value="XCP82909.1"/>
    <property type="molecule type" value="Genomic_DNA"/>
</dbReference>
<dbReference type="InterPro" id="IPR004881">
    <property type="entry name" value="Ribosome_biogen_GTPase_RsgA"/>
</dbReference>